<keyword evidence="2" id="KW-1133">Transmembrane helix</keyword>
<name>A0A7Y0EQK7_9BIFI</name>
<keyword evidence="2" id="KW-0472">Membrane</keyword>
<evidence type="ECO:0000313" key="4">
    <source>
        <dbReference type="Proteomes" id="UP000532194"/>
    </source>
</evidence>
<feature type="transmembrane region" description="Helical" evidence="2">
    <location>
        <begin position="257"/>
        <end position="284"/>
    </location>
</feature>
<evidence type="ECO:0000256" key="2">
    <source>
        <dbReference type="SAM" id="Phobius"/>
    </source>
</evidence>
<dbReference type="EMBL" id="JAAIII010000003">
    <property type="protein sequence ID" value="NMM94183.1"/>
    <property type="molecule type" value="Genomic_DNA"/>
</dbReference>
<feature type="region of interest" description="Disordered" evidence="1">
    <location>
        <begin position="1"/>
        <end position="138"/>
    </location>
</feature>
<dbReference type="RefSeq" id="WP_169172197.1">
    <property type="nucleotide sequence ID" value="NZ_JAAIII010000003.1"/>
</dbReference>
<keyword evidence="4" id="KW-1185">Reference proteome</keyword>
<feature type="transmembrane region" description="Helical" evidence="2">
    <location>
        <begin position="222"/>
        <end position="245"/>
    </location>
</feature>
<protein>
    <submittedName>
        <fullName evidence="3">Uncharacterized protein</fullName>
    </submittedName>
</protein>
<feature type="compositionally biased region" description="Low complexity" evidence="1">
    <location>
        <begin position="179"/>
        <end position="211"/>
    </location>
</feature>
<sequence length="293" mass="30329">MNENIADTKQFKSIDDVTDTTAMPTQADGETSTTILPLASETNESTTILPVAEKASESTSVMPVTDGPSGPNESATAVLPVAEEASEPMTTVMNTAEPVVSEPGKADVLEADTSEASAPEDSLSEAEQPEDAASEASTSLLNQPIGETEAIPPANDVPLYAVAASQPLSSPQPTPQPAQPQSASWQSMESRPSDAAPAQPANSQQPSAAEPHTQRPQGVSKLTIVFGVIGLAIGIPGLLFGMIFPDLPVPQFVADPQVMTAIVCAALGLLLIIIAIVWGISGALRNKREAKQE</sequence>
<accession>A0A7Y0EQK7</accession>
<feature type="compositionally biased region" description="Polar residues" evidence="1">
    <location>
        <begin position="19"/>
        <end position="48"/>
    </location>
</feature>
<evidence type="ECO:0000256" key="1">
    <source>
        <dbReference type="SAM" id="MobiDB-lite"/>
    </source>
</evidence>
<feature type="compositionally biased region" description="Acidic residues" evidence="1">
    <location>
        <begin position="122"/>
        <end position="133"/>
    </location>
</feature>
<evidence type="ECO:0000313" key="3">
    <source>
        <dbReference type="EMBL" id="NMM94183.1"/>
    </source>
</evidence>
<feature type="region of interest" description="Disordered" evidence="1">
    <location>
        <begin position="166"/>
        <end position="216"/>
    </location>
</feature>
<proteinExistence type="predicted"/>
<reference evidence="3 4" key="1">
    <citation type="submission" date="2020-02" db="EMBL/GenBank/DDBJ databases">
        <title>Characterization of phylogenetic diversity of novel bifidobacterial species isolated in Czech ZOOs.</title>
        <authorList>
            <person name="Lugli G.A."/>
            <person name="Vera N.B."/>
            <person name="Ventura M."/>
        </authorList>
    </citation>
    <scope>NUCLEOTIDE SEQUENCE [LARGE SCALE GENOMIC DNA]</scope>
    <source>
        <strain evidence="3 4">DSM 109957</strain>
    </source>
</reference>
<comment type="caution">
    <text evidence="3">The sequence shown here is derived from an EMBL/GenBank/DDBJ whole genome shotgun (WGS) entry which is preliminary data.</text>
</comment>
<gene>
    <name evidence="3" type="ORF">G1C95_1370</name>
</gene>
<organism evidence="3 4">
    <name type="scientific">Bifidobacterium oedipodis</name>
    <dbReference type="NCBI Taxonomy" id="2675322"/>
    <lineage>
        <taxon>Bacteria</taxon>
        <taxon>Bacillati</taxon>
        <taxon>Actinomycetota</taxon>
        <taxon>Actinomycetes</taxon>
        <taxon>Bifidobacteriales</taxon>
        <taxon>Bifidobacteriaceae</taxon>
        <taxon>Bifidobacterium</taxon>
    </lineage>
</organism>
<dbReference type="Proteomes" id="UP000532194">
    <property type="component" value="Unassembled WGS sequence"/>
</dbReference>
<dbReference type="AlphaFoldDB" id="A0A7Y0EQK7"/>
<keyword evidence="2" id="KW-0812">Transmembrane</keyword>